<feature type="non-terminal residue" evidence="4">
    <location>
        <position position="138"/>
    </location>
</feature>
<evidence type="ECO:0000256" key="3">
    <source>
        <dbReference type="PROSITE-ProRule" id="PRU00023"/>
    </source>
</evidence>
<dbReference type="Gene3D" id="1.25.40.20">
    <property type="entry name" value="Ankyrin repeat-containing domain"/>
    <property type="match status" value="2"/>
</dbReference>
<keyword evidence="2 3" id="KW-0040">ANK repeat</keyword>
<feature type="repeat" description="ANK" evidence="3">
    <location>
        <begin position="50"/>
        <end position="82"/>
    </location>
</feature>
<dbReference type="GO" id="GO:0085020">
    <property type="term" value="P:protein K6-linked ubiquitination"/>
    <property type="evidence" value="ECO:0007669"/>
    <property type="project" value="TreeGrafter"/>
</dbReference>
<dbReference type="EMBL" id="ML976788">
    <property type="protein sequence ID" value="KAF1964449.1"/>
    <property type="molecule type" value="Genomic_DNA"/>
</dbReference>
<feature type="non-terminal residue" evidence="4">
    <location>
        <position position="1"/>
    </location>
</feature>
<evidence type="ECO:0000313" key="5">
    <source>
        <dbReference type="Proteomes" id="UP000800036"/>
    </source>
</evidence>
<dbReference type="AlphaFoldDB" id="A0A6A5UKE0"/>
<dbReference type="PROSITE" id="PS50088">
    <property type="entry name" value="ANK_REPEAT"/>
    <property type="match status" value="4"/>
</dbReference>
<organism evidence="4 5">
    <name type="scientific">Bimuria novae-zelandiae CBS 107.79</name>
    <dbReference type="NCBI Taxonomy" id="1447943"/>
    <lineage>
        <taxon>Eukaryota</taxon>
        <taxon>Fungi</taxon>
        <taxon>Dikarya</taxon>
        <taxon>Ascomycota</taxon>
        <taxon>Pezizomycotina</taxon>
        <taxon>Dothideomycetes</taxon>
        <taxon>Pleosporomycetidae</taxon>
        <taxon>Pleosporales</taxon>
        <taxon>Massarineae</taxon>
        <taxon>Didymosphaeriaceae</taxon>
        <taxon>Bimuria</taxon>
    </lineage>
</organism>
<feature type="repeat" description="ANK" evidence="3">
    <location>
        <begin position="116"/>
        <end position="138"/>
    </location>
</feature>
<dbReference type="SUPFAM" id="SSF48403">
    <property type="entry name" value="Ankyrin repeat"/>
    <property type="match status" value="1"/>
</dbReference>
<dbReference type="PRINTS" id="PR01415">
    <property type="entry name" value="ANKYRIN"/>
</dbReference>
<accession>A0A6A5UKE0</accession>
<proteinExistence type="predicted"/>
<dbReference type="SMART" id="SM00248">
    <property type="entry name" value="ANK"/>
    <property type="match status" value="3"/>
</dbReference>
<reference evidence="4" key="1">
    <citation type="journal article" date="2020" name="Stud. Mycol.">
        <title>101 Dothideomycetes genomes: a test case for predicting lifestyles and emergence of pathogens.</title>
        <authorList>
            <person name="Haridas S."/>
            <person name="Albert R."/>
            <person name="Binder M."/>
            <person name="Bloem J."/>
            <person name="Labutti K."/>
            <person name="Salamov A."/>
            <person name="Andreopoulos B."/>
            <person name="Baker S."/>
            <person name="Barry K."/>
            <person name="Bills G."/>
            <person name="Bluhm B."/>
            <person name="Cannon C."/>
            <person name="Castanera R."/>
            <person name="Culley D."/>
            <person name="Daum C."/>
            <person name="Ezra D."/>
            <person name="Gonzalez J."/>
            <person name="Henrissat B."/>
            <person name="Kuo A."/>
            <person name="Liang C."/>
            <person name="Lipzen A."/>
            <person name="Lutzoni F."/>
            <person name="Magnuson J."/>
            <person name="Mondo S."/>
            <person name="Nolan M."/>
            <person name="Ohm R."/>
            <person name="Pangilinan J."/>
            <person name="Park H.-J."/>
            <person name="Ramirez L."/>
            <person name="Alfaro M."/>
            <person name="Sun H."/>
            <person name="Tritt A."/>
            <person name="Yoshinaga Y."/>
            <person name="Zwiers L.-H."/>
            <person name="Turgeon B."/>
            <person name="Goodwin S."/>
            <person name="Spatafora J."/>
            <person name="Crous P."/>
            <person name="Grigoriev I."/>
        </authorList>
    </citation>
    <scope>NUCLEOTIDE SEQUENCE</scope>
    <source>
        <strain evidence="4">CBS 107.79</strain>
    </source>
</reference>
<feature type="repeat" description="ANK" evidence="3">
    <location>
        <begin position="83"/>
        <end position="115"/>
    </location>
</feature>
<evidence type="ECO:0000256" key="1">
    <source>
        <dbReference type="ARBA" id="ARBA00022737"/>
    </source>
</evidence>
<gene>
    <name evidence="4" type="ORF">BU23DRAFT_437882</name>
</gene>
<dbReference type="InterPro" id="IPR002110">
    <property type="entry name" value="Ankyrin_rpt"/>
</dbReference>
<dbReference type="PROSITE" id="PS50297">
    <property type="entry name" value="ANK_REP_REGION"/>
    <property type="match status" value="3"/>
</dbReference>
<dbReference type="Pfam" id="PF12796">
    <property type="entry name" value="Ank_2"/>
    <property type="match status" value="2"/>
</dbReference>
<protein>
    <submittedName>
        <fullName evidence="4">Ankyrin</fullName>
    </submittedName>
</protein>
<dbReference type="PANTHER" id="PTHR24171">
    <property type="entry name" value="ANKYRIN REPEAT DOMAIN-CONTAINING PROTEIN 39-RELATED"/>
    <property type="match status" value="1"/>
</dbReference>
<feature type="repeat" description="ANK" evidence="3">
    <location>
        <begin position="17"/>
        <end position="46"/>
    </location>
</feature>
<keyword evidence="1" id="KW-0677">Repeat</keyword>
<evidence type="ECO:0000256" key="2">
    <source>
        <dbReference type="ARBA" id="ARBA00023043"/>
    </source>
</evidence>
<dbReference type="OrthoDB" id="539213at2759"/>
<dbReference type="PANTHER" id="PTHR24171:SF8">
    <property type="entry name" value="BRCA1-ASSOCIATED RING DOMAIN PROTEIN 1"/>
    <property type="match status" value="1"/>
</dbReference>
<dbReference type="InterPro" id="IPR036770">
    <property type="entry name" value="Ankyrin_rpt-contain_sf"/>
</dbReference>
<name>A0A6A5UKE0_9PLEO</name>
<dbReference type="Proteomes" id="UP000800036">
    <property type="component" value="Unassembled WGS sequence"/>
</dbReference>
<evidence type="ECO:0000313" key="4">
    <source>
        <dbReference type="EMBL" id="KAF1964449.1"/>
    </source>
</evidence>
<keyword evidence="5" id="KW-1185">Reference proteome</keyword>
<dbReference type="GO" id="GO:0004842">
    <property type="term" value="F:ubiquitin-protein transferase activity"/>
    <property type="evidence" value="ECO:0007669"/>
    <property type="project" value="TreeGrafter"/>
</dbReference>
<sequence length="138" mass="15127">LLAHRVDPNTRNRWEWTPLHDAAIRGHAEIVKMLLDAGTDPSAHNSAGEGGYTALHYTSTRRERECVRLLLAHGADIDAKTSASWTSLMEACHHGHGEVVGILLRARANVEMEDVEGRTALQMAVAAGNVECARLLRE</sequence>